<proteinExistence type="predicted"/>
<organism evidence="2 3">
    <name type="scientific">Alsobacter ponti</name>
    <dbReference type="NCBI Taxonomy" id="2962936"/>
    <lineage>
        <taxon>Bacteria</taxon>
        <taxon>Pseudomonadati</taxon>
        <taxon>Pseudomonadota</taxon>
        <taxon>Alphaproteobacteria</taxon>
        <taxon>Hyphomicrobiales</taxon>
        <taxon>Alsobacteraceae</taxon>
        <taxon>Alsobacter</taxon>
    </lineage>
</organism>
<gene>
    <name evidence="2" type="ORF">NK718_10870</name>
</gene>
<reference evidence="2 3" key="1">
    <citation type="submission" date="2022-07" db="EMBL/GenBank/DDBJ databases">
        <authorList>
            <person name="Li W.-J."/>
            <person name="Deng Q.-Q."/>
        </authorList>
    </citation>
    <scope>NUCLEOTIDE SEQUENCE [LARGE SCALE GENOMIC DNA]</scope>
    <source>
        <strain evidence="2 3">SYSU M60028</strain>
    </source>
</reference>
<dbReference type="InterPro" id="IPR013024">
    <property type="entry name" value="GGCT-like"/>
</dbReference>
<dbReference type="Gene3D" id="3.10.490.10">
    <property type="entry name" value="Gamma-glutamyl cyclotransferase-like"/>
    <property type="match status" value="1"/>
</dbReference>
<dbReference type="CDD" id="cd06661">
    <property type="entry name" value="GGCT_like"/>
    <property type="match status" value="1"/>
</dbReference>
<keyword evidence="3" id="KW-1185">Reference proteome</keyword>
<dbReference type="SUPFAM" id="SSF110857">
    <property type="entry name" value="Gamma-glutamyl cyclotransferase-like"/>
    <property type="match status" value="1"/>
</dbReference>
<name>A0ABT1LC25_9HYPH</name>
<dbReference type="Proteomes" id="UP001205890">
    <property type="component" value="Unassembled WGS sequence"/>
</dbReference>
<evidence type="ECO:0000313" key="3">
    <source>
        <dbReference type="Proteomes" id="UP001205890"/>
    </source>
</evidence>
<accession>A0ABT1LC25</accession>
<dbReference type="InterPro" id="IPR017939">
    <property type="entry name" value="G-Glutamylcylcotransferase"/>
</dbReference>
<keyword evidence="1" id="KW-0456">Lyase</keyword>
<protein>
    <submittedName>
        <fullName evidence="2">Gamma-glutamylcyclotransferase</fullName>
    </submittedName>
</protein>
<sequence length="153" mass="17012">MPLYFAYGSNMDRAAMATRCPSARPLGVARLPRHRFLVTVDGYASVARDPRREVHGVVWDLALSDVPPLDRYESVQTGLYTKISQPVVMNGGAKRALIYVGRTDRPGKPKPGYLEAVLAAARSWELPESYLYEMEHGEPAPRRPGTPLFKAPM</sequence>
<dbReference type="PANTHER" id="PTHR12935">
    <property type="entry name" value="GAMMA-GLUTAMYLCYCLOTRANSFERASE"/>
    <property type="match status" value="1"/>
</dbReference>
<dbReference type="EMBL" id="JANCLU010000009">
    <property type="protein sequence ID" value="MCP8939019.1"/>
    <property type="molecule type" value="Genomic_DNA"/>
</dbReference>
<comment type="caution">
    <text evidence="2">The sequence shown here is derived from an EMBL/GenBank/DDBJ whole genome shotgun (WGS) entry which is preliminary data.</text>
</comment>
<dbReference type="PANTHER" id="PTHR12935:SF0">
    <property type="entry name" value="GAMMA-GLUTAMYLCYCLOTRANSFERASE"/>
    <property type="match status" value="1"/>
</dbReference>
<dbReference type="Pfam" id="PF13772">
    <property type="entry name" value="AIG2_2"/>
    <property type="match status" value="1"/>
</dbReference>
<evidence type="ECO:0000256" key="1">
    <source>
        <dbReference type="ARBA" id="ARBA00023239"/>
    </source>
</evidence>
<dbReference type="InterPro" id="IPR036568">
    <property type="entry name" value="GGCT-like_sf"/>
</dbReference>
<evidence type="ECO:0000313" key="2">
    <source>
        <dbReference type="EMBL" id="MCP8939019.1"/>
    </source>
</evidence>
<dbReference type="RefSeq" id="WP_254741739.1">
    <property type="nucleotide sequence ID" value="NZ_JANCLU010000009.1"/>
</dbReference>